<sequence>MNKNGPKSSILYLRICSEQRQQRSSILPIMQISSSLRGQRAVMVGTGHLTQLWTCDREIKERLQHDVARTNQMEVKIIPRFHLYISALIQSLHLMPGNSSF</sequence>
<organism evidence="1">
    <name type="scientific">Opuntia streptacantha</name>
    <name type="common">Prickly pear cactus</name>
    <name type="synonym">Opuntia cardona</name>
    <dbReference type="NCBI Taxonomy" id="393608"/>
    <lineage>
        <taxon>Eukaryota</taxon>
        <taxon>Viridiplantae</taxon>
        <taxon>Streptophyta</taxon>
        <taxon>Embryophyta</taxon>
        <taxon>Tracheophyta</taxon>
        <taxon>Spermatophyta</taxon>
        <taxon>Magnoliopsida</taxon>
        <taxon>eudicotyledons</taxon>
        <taxon>Gunneridae</taxon>
        <taxon>Pentapetalae</taxon>
        <taxon>Caryophyllales</taxon>
        <taxon>Cactineae</taxon>
        <taxon>Cactaceae</taxon>
        <taxon>Opuntioideae</taxon>
        <taxon>Opuntia</taxon>
    </lineage>
</organism>
<proteinExistence type="predicted"/>
<accession>A0A7C9ARQ2</accession>
<reference evidence="1" key="1">
    <citation type="journal article" date="2013" name="J. Plant Res.">
        <title>Effect of fungi and light on seed germination of three Opuntia species from semiarid lands of central Mexico.</title>
        <authorList>
            <person name="Delgado-Sanchez P."/>
            <person name="Jimenez-Bremont J.F."/>
            <person name="Guerrero-Gonzalez Mde L."/>
            <person name="Flores J."/>
        </authorList>
    </citation>
    <scope>NUCLEOTIDE SEQUENCE</scope>
    <source>
        <tissue evidence="1">Cladode</tissue>
    </source>
</reference>
<dbReference type="AlphaFoldDB" id="A0A7C9ARQ2"/>
<reference evidence="1" key="2">
    <citation type="submission" date="2020-07" db="EMBL/GenBank/DDBJ databases">
        <authorList>
            <person name="Vera ALvarez R."/>
            <person name="Arias-Moreno D.M."/>
            <person name="Jimenez-Jacinto V."/>
            <person name="Jimenez-Bremont J.F."/>
            <person name="Swaminathan K."/>
            <person name="Moose S.P."/>
            <person name="Guerrero-Gonzalez M.L."/>
            <person name="Marino-Ramirez L."/>
            <person name="Landsman D."/>
            <person name="Rodriguez-Kessler M."/>
            <person name="Delgado-Sanchez P."/>
        </authorList>
    </citation>
    <scope>NUCLEOTIDE SEQUENCE</scope>
    <source>
        <tissue evidence="1">Cladode</tissue>
    </source>
</reference>
<evidence type="ECO:0000313" key="1">
    <source>
        <dbReference type="EMBL" id="MBA4673577.1"/>
    </source>
</evidence>
<name>A0A7C9ARQ2_OPUST</name>
<protein>
    <submittedName>
        <fullName evidence="1">Uncharacterized protein</fullName>
    </submittedName>
</protein>
<dbReference type="EMBL" id="GISG01259404">
    <property type="protein sequence ID" value="MBA4673577.1"/>
    <property type="molecule type" value="Transcribed_RNA"/>
</dbReference>